<evidence type="ECO:0000256" key="4">
    <source>
        <dbReference type="ARBA" id="ARBA00022737"/>
    </source>
</evidence>
<evidence type="ECO:0000256" key="6">
    <source>
        <dbReference type="ARBA" id="ARBA00023136"/>
    </source>
</evidence>
<dbReference type="Proteomes" id="UP000614601">
    <property type="component" value="Unassembled WGS sequence"/>
</dbReference>
<evidence type="ECO:0000256" key="7">
    <source>
        <dbReference type="ARBA" id="ARBA00023157"/>
    </source>
</evidence>
<evidence type="ECO:0000256" key="8">
    <source>
        <dbReference type="PROSITE-ProRule" id="PRU00124"/>
    </source>
</evidence>
<keyword evidence="11" id="KW-1185">Reference proteome</keyword>
<keyword evidence="5 9" id="KW-1133">Transmembrane helix</keyword>
<comment type="subcellular location">
    <subcellularLocation>
        <location evidence="2">Endomembrane system</location>
    </subcellularLocation>
    <subcellularLocation>
        <location evidence="1">Membrane</location>
        <topology evidence="1">Single-pass membrane protein</topology>
    </subcellularLocation>
</comment>
<dbReference type="InterPro" id="IPR002172">
    <property type="entry name" value="LDrepeatLR_classA_rpt"/>
</dbReference>
<keyword evidence="3 9" id="KW-0812">Transmembrane</keyword>
<reference evidence="10" key="1">
    <citation type="submission" date="2020-09" db="EMBL/GenBank/DDBJ databases">
        <authorList>
            <person name="Kikuchi T."/>
        </authorList>
    </citation>
    <scope>NUCLEOTIDE SEQUENCE</scope>
    <source>
        <strain evidence="10">SH1</strain>
    </source>
</reference>
<dbReference type="CDD" id="cd00112">
    <property type="entry name" value="LDLa"/>
    <property type="match status" value="2"/>
</dbReference>
<dbReference type="InterPro" id="IPR023415">
    <property type="entry name" value="LDLR_class-A_CS"/>
</dbReference>
<dbReference type="GO" id="GO:0012505">
    <property type="term" value="C:endomembrane system"/>
    <property type="evidence" value="ECO:0007669"/>
    <property type="project" value="UniProtKB-SubCell"/>
</dbReference>
<evidence type="ECO:0000256" key="1">
    <source>
        <dbReference type="ARBA" id="ARBA00004167"/>
    </source>
</evidence>
<evidence type="ECO:0000256" key="9">
    <source>
        <dbReference type="SAM" id="Phobius"/>
    </source>
</evidence>
<dbReference type="Gene3D" id="2.40.128.620">
    <property type="match status" value="1"/>
</dbReference>
<sequence length="154" mass="17468">MFDPADVYRCVYVCVYVKFVLFIAMKISATFPILIYLFVSKCNGNNSTSECNEDTEVSCADGVQCIPKMYMCDGKADCTDWSDESKVYCIGENEKDADLIRSIDDCQDTWFSCRDAKACLHPLLVCDGIRQCRDGSDEADHCYYLNVLRYNITA</sequence>
<dbReference type="InterPro" id="IPR050685">
    <property type="entry name" value="LDLR"/>
</dbReference>
<dbReference type="Pfam" id="PF00057">
    <property type="entry name" value="Ldl_recept_a"/>
    <property type="match status" value="2"/>
</dbReference>
<keyword evidence="4" id="KW-0677">Repeat</keyword>
<dbReference type="GO" id="GO:0016192">
    <property type="term" value="P:vesicle-mediated transport"/>
    <property type="evidence" value="ECO:0007669"/>
    <property type="project" value="UniProtKB-ARBA"/>
</dbReference>
<dbReference type="AlphaFoldDB" id="A0A811K869"/>
<dbReference type="EMBL" id="CAJFDH010000002">
    <property type="protein sequence ID" value="CAD5211958.1"/>
    <property type="molecule type" value="Genomic_DNA"/>
</dbReference>
<keyword evidence="6 9" id="KW-0472">Membrane</keyword>
<dbReference type="EMBL" id="CAJFCW020000002">
    <property type="protein sequence ID" value="CAG9094781.1"/>
    <property type="molecule type" value="Genomic_DNA"/>
</dbReference>
<gene>
    <name evidence="10" type="ORF">BOKJ2_LOCUS3962</name>
</gene>
<evidence type="ECO:0000313" key="11">
    <source>
        <dbReference type="Proteomes" id="UP000614601"/>
    </source>
</evidence>
<dbReference type="PROSITE" id="PS50068">
    <property type="entry name" value="LDLRA_2"/>
    <property type="match status" value="2"/>
</dbReference>
<feature type="transmembrane region" description="Helical" evidence="9">
    <location>
        <begin position="12"/>
        <end position="39"/>
    </location>
</feature>
<keyword evidence="7" id="KW-1015">Disulfide bond</keyword>
<dbReference type="SMART" id="SM00192">
    <property type="entry name" value="LDLa"/>
    <property type="match status" value="2"/>
</dbReference>
<evidence type="ECO:0000256" key="3">
    <source>
        <dbReference type="ARBA" id="ARBA00022692"/>
    </source>
</evidence>
<protein>
    <submittedName>
        <fullName evidence="10">Uncharacterized protein</fullName>
    </submittedName>
</protein>
<dbReference type="PROSITE" id="PS01209">
    <property type="entry name" value="LDLRA_1"/>
    <property type="match status" value="2"/>
</dbReference>
<evidence type="ECO:0000256" key="2">
    <source>
        <dbReference type="ARBA" id="ARBA00004308"/>
    </source>
</evidence>
<dbReference type="PRINTS" id="PR00261">
    <property type="entry name" value="LDLRECEPTOR"/>
</dbReference>
<accession>A0A811K869</accession>
<organism evidence="10 11">
    <name type="scientific">Bursaphelenchus okinawaensis</name>
    <dbReference type="NCBI Taxonomy" id="465554"/>
    <lineage>
        <taxon>Eukaryota</taxon>
        <taxon>Metazoa</taxon>
        <taxon>Ecdysozoa</taxon>
        <taxon>Nematoda</taxon>
        <taxon>Chromadorea</taxon>
        <taxon>Rhabditida</taxon>
        <taxon>Tylenchina</taxon>
        <taxon>Tylenchomorpha</taxon>
        <taxon>Aphelenchoidea</taxon>
        <taxon>Aphelenchoididae</taxon>
        <taxon>Bursaphelenchus</taxon>
    </lineage>
</organism>
<dbReference type="Proteomes" id="UP000783686">
    <property type="component" value="Unassembled WGS sequence"/>
</dbReference>
<proteinExistence type="predicted"/>
<dbReference type="Gene3D" id="4.10.400.10">
    <property type="entry name" value="Low-density Lipoprotein Receptor"/>
    <property type="match status" value="1"/>
</dbReference>
<name>A0A811K869_9BILA</name>
<comment type="caution">
    <text evidence="8">Lacks conserved residue(s) required for the propagation of feature annotation.</text>
</comment>
<dbReference type="SUPFAM" id="SSF57424">
    <property type="entry name" value="LDL receptor-like module"/>
    <property type="match status" value="2"/>
</dbReference>
<comment type="caution">
    <text evidence="10">The sequence shown here is derived from an EMBL/GenBank/DDBJ whole genome shotgun (WGS) entry which is preliminary data.</text>
</comment>
<evidence type="ECO:0000256" key="5">
    <source>
        <dbReference type="ARBA" id="ARBA00022989"/>
    </source>
</evidence>
<evidence type="ECO:0000313" key="10">
    <source>
        <dbReference type="EMBL" id="CAD5211958.1"/>
    </source>
</evidence>
<dbReference type="InterPro" id="IPR036055">
    <property type="entry name" value="LDL_receptor-like_sf"/>
</dbReference>
<dbReference type="PANTHER" id="PTHR24270">
    <property type="entry name" value="LOW-DENSITY LIPOPROTEIN RECEPTOR-RELATED"/>
    <property type="match status" value="1"/>
</dbReference>
<dbReference type="OrthoDB" id="5840078at2759"/>
<dbReference type="GO" id="GO:0005886">
    <property type="term" value="C:plasma membrane"/>
    <property type="evidence" value="ECO:0007669"/>
    <property type="project" value="TreeGrafter"/>
</dbReference>